<dbReference type="Pfam" id="PF04237">
    <property type="entry name" value="YjbR"/>
    <property type="match status" value="1"/>
</dbReference>
<dbReference type="PANTHER" id="PTHR35145">
    <property type="entry name" value="CYTOPLASMIC PROTEIN-RELATED"/>
    <property type="match status" value="1"/>
</dbReference>
<organism evidence="1 2">
    <name type="scientific">Lysinibacillus parviboronicapiens</name>
    <dbReference type="NCBI Taxonomy" id="436516"/>
    <lineage>
        <taxon>Bacteria</taxon>
        <taxon>Bacillati</taxon>
        <taxon>Bacillota</taxon>
        <taxon>Bacilli</taxon>
        <taxon>Bacillales</taxon>
        <taxon>Bacillaceae</taxon>
        <taxon>Lysinibacillus</taxon>
    </lineage>
</organism>
<gene>
    <name evidence="1" type="ORF">ABIA69_002210</name>
</gene>
<dbReference type="InterPro" id="IPR007351">
    <property type="entry name" value="YjbR"/>
</dbReference>
<reference evidence="1 2" key="1">
    <citation type="submission" date="2024-06" db="EMBL/GenBank/DDBJ databases">
        <title>Sorghum-associated microbial communities from plants grown in Nebraska, USA.</title>
        <authorList>
            <person name="Schachtman D."/>
        </authorList>
    </citation>
    <scope>NUCLEOTIDE SEQUENCE [LARGE SCALE GENOMIC DNA]</scope>
    <source>
        <strain evidence="1 2">736</strain>
    </source>
</reference>
<dbReference type="SUPFAM" id="SSF142906">
    <property type="entry name" value="YjbR-like"/>
    <property type="match status" value="1"/>
</dbReference>
<dbReference type="EMBL" id="JBEPSB010000008">
    <property type="protein sequence ID" value="MET4561065.1"/>
    <property type="molecule type" value="Genomic_DNA"/>
</dbReference>
<dbReference type="Gene3D" id="3.90.1150.30">
    <property type="match status" value="1"/>
</dbReference>
<comment type="caution">
    <text evidence="1">The sequence shown here is derived from an EMBL/GenBank/DDBJ whole genome shotgun (WGS) entry which is preliminary data.</text>
</comment>
<dbReference type="RefSeq" id="WP_107924872.1">
    <property type="nucleotide sequence ID" value="NZ_CP073713.1"/>
</dbReference>
<dbReference type="PANTHER" id="PTHR35145:SF1">
    <property type="entry name" value="CYTOPLASMIC PROTEIN"/>
    <property type="match status" value="1"/>
</dbReference>
<protein>
    <submittedName>
        <fullName evidence="1">DNA-binding protein (MmcQ/YjbR family)</fullName>
    </submittedName>
</protein>
<accession>A0ABV2PJF7</accession>
<evidence type="ECO:0000313" key="2">
    <source>
        <dbReference type="Proteomes" id="UP001549363"/>
    </source>
</evidence>
<name>A0ABV2PJF7_9BACI</name>
<dbReference type="GO" id="GO:0003677">
    <property type="term" value="F:DNA binding"/>
    <property type="evidence" value="ECO:0007669"/>
    <property type="project" value="UniProtKB-KW"/>
</dbReference>
<keyword evidence="2" id="KW-1185">Reference proteome</keyword>
<evidence type="ECO:0000313" key="1">
    <source>
        <dbReference type="EMBL" id="MET4561065.1"/>
    </source>
</evidence>
<keyword evidence="1" id="KW-0238">DNA-binding</keyword>
<dbReference type="Proteomes" id="UP001549363">
    <property type="component" value="Unassembled WGS sequence"/>
</dbReference>
<proteinExistence type="predicted"/>
<sequence length="119" mass="13897">MDKDKIHDYCLKLAGTTHDYKEEWEAERYQIGDKLYAMIGGNATGKPVLTLKCEPNRAEDLRETYEDIIPGYYMNKTHWNSIYMNSDISMDVVEQLIQHSYDLVFAKLTKKVQQQITAQ</sequence>
<dbReference type="InterPro" id="IPR038056">
    <property type="entry name" value="YjbR-like_sf"/>
</dbReference>
<dbReference type="InterPro" id="IPR058532">
    <property type="entry name" value="YjbR/MT2646/Rv2570-like"/>
</dbReference>